<comment type="similarity">
    <text evidence="1">Belongs to the N-acetylmuramoyl-L-alanine amidase 2 family.</text>
</comment>
<dbReference type="SMART" id="SM00701">
    <property type="entry name" value="PGRP"/>
    <property type="match status" value="1"/>
</dbReference>
<dbReference type="CDD" id="cd06583">
    <property type="entry name" value="PGRP"/>
    <property type="match status" value="1"/>
</dbReference>
<evidence type="ECO:0000256" key="2">
    <source>
        <dbReference type="SAM" id="MobiDB-lite"/>
    </source>
</evidence>
<comment type="caution">
    <text evidence="4">The sequence shown here is derived from an EMBL/GenBank/DDBJ whole genome shotgun (WGS) entry which is preliminary data.</text>
</comment>
<accession>A0ABV2U5L1</accession>
<evidence type="ECO:0000259" key="3">
    <source>
        <dbReference type="SMART" id="SM00701"/>
    </source>
</evidence>
<dbReference type="InterPro" id="IPR036505">
    <property type="entry name" value="Amidase/PGRP_sf"/>
</dbReference>
<reference evidence="4 5" key="1">
    <citation type="submission" date="2024-06" db="EMBL/GenBank/DDBJ databases">
        <title>The Natural Products Discovery Center: Release of the First 8490 Sequenced Strains for Exploring Actinobacteria Biosynthetic Diversity.</title>
        <authorList>
            <person name="Kalkreuter E."/>
            <person name="Kautsar S.A."/>
            <person name="Yang D."/>
            <person name="Bader C.D."/>
            <person name="Teijaro C.N."/>
            <person name="Fluegel L."/>
            <person name="Davis C.M."/>
            <person name="Simpson J.R."/>
            <person name="Lauterbach L."/>
            <person name="Steele A.D."/>
            <person name="Gui C."/>
            <person name="Meng S."/>
            <person name="Li G."/>
            <person name="Viehrig K."/>
            <person name="Ye F."/>
            <person name="Su P."/>
            <person name="Kiefer A.F."/>
            <person name="Nichols A."/>
            <person name="Cepeda A.J."/>
            <person name="Yan W."/>
            <person name="Fan B."/>
            <person name="Jiang Y."/>
            <person name="Adhikari A."/>
            <person name="Zheng C.-J."/>
            <person name="Schuster L."/>
            <person name="Cowan T.M."/>
            <person name="Smanski M.J."/>
            <person name="Chevrette M.G."/>
            <person name="De Carvalho L.P.S."/>
            <person name="Shen B."/>
        </authorList>
    </citation>
    <scope>NUCLEOTIDE SEQUENCE [LARGE SCALE GENOMIC DNA]</scope>
    <source>
        <strain evidence="4 5">NPDC005137</strain>
    </source>
</reference>
<dbReference type="InterPro" id="IPR006619">
    <property type="entry name" value="PGRP_domain_met/bac"/>
</dbReference>
<dbReference type="SUPFAM" id="SSF55846">
    <property type="entry name" value="N-acetylmuramoyl-L-alanine amidase-like"/>
    <property type="match status" value="1"/>
</dbReference>
<dbReference type="PANTHER" id="PTHR11022:SF41">
    <property type="entry name" value="PEPTIDOGLYCAN-RECOGNITION PROTEIN LC-RELATED"/>
    <property type="match status" value="1"/>
</dbReference>
<dbReference type="PANTHER" id="PTHR11022">
    <property type="entry name" value="PEPTIDOGLYCAN RECOGNITION PROTEIN"/>
    <property type="match status" value="1"/>
</dbReference>
<dbReference type="Proteomes" id="UP001550044">
    <property type="component" value="Unassembled WGS sequence"/>
</dbReference>
<evidence type="ECO:0000313" key="4">
    <source>
        <dbReference type="EMBL" id="MET8433135.1"/>
    </source>
</evidence>
<sequence length="268" mass="28344">MAGVVGGTMPGSPASVLQAGTGPAPTVDATPSLVALSAMTVAFPHGALRPTIVSRAQWRADETKRDPRAHYANGVTAIFIHHTDTPNAYDCADVPHILRNLYTGQTRDQHWGDFGYNFLVDRCGNIYEGRAGGVDRPVVGSHTQGFNQGTAGIAAIGTFGGGTKVPAPMERAIAALAAWKLGLRDVDPRGKVRLTSTNDKSLYPKGTSASFYAISAHRDGFATDCPGEALFARLPAIRDLAARIQGRALREPARVPFSRAVPSLDASR</sequence>
<feature type="region of interest" description="Disordered" evidence="2">
    <location>
        <begin position="1"/>
        <end position="23"/>
    </location>
</feature>
<dbReference type="Gene3D" id="3.40.80.10">
    <property type="entry name" value="Peptidoglycan recognition protein-like"/>
    <property type="match status" value="1"/>
</dbReference>
<feature type="domain" description="Peptidoglycan recognition protein family" evidence="3">
    <location>
        <begin position="50"/>
        <end position="199"/>
    </location>
</feature>
<name>A0ABV2U5L1_9ACTN</name>
<dbReference type="Pfam" id="PF01510">
    <property type="entry name" value="Amidase_2"/>
    <property type="match status" value="1"/>
</dbReference>
<evidence type="ECO:0000313" key="5">
    <source>
        <dbReference type="Proteomes" id="UP001550044"/>
    </source>
</evidence>
<dbReference type="EMBL" id="JBEXIP010000005">
    <property type="protein sequence ID" value="MET8433135.1"/>
    <property type="molecule type" value="Genomic_DNA"/>
</dbReference>
<evidence type="ECO:0000256" key="1">
    <source>
        <dbReference type="ARBA" id="ARBA00007553"/>
    </source>
</evidence>
<proteinExistence type="inferred from homology"/>
<keyword evidence="5" id="KW-1185">Reference proteome</keyword>
<dbReference type="InterPro" id="IPR015510">
    <property type="entry name" value="PGRP"/>
</dbReference>
<dbReference type="InterPro" id="IPR002502">
    <property type="entry name" value="Amidase_domain"/>
</dbReference>
<organism evidence="4 5">
    <name type="scientific">Streptomyces sp. 900116325</name>
    <dbReference type="NCBI Taxonomy" id="3154295"/>
    <lineage>
        <taxon>Bacteria</taxon>
        <taxon>Bacillati</taxon>
        <taxon>Actinomycetota</taxon>
        <taxon>Actinomycetes</taxon>
        <taxon>Kitasatosporales</taxon>
        <taxon>Streptomycetaceae</taxon>
        <taxon>Streptomyces</taxon>
    </lineage>
</organism>
<protein>
    <submittedName>
        <fullName evidence="4">Peptidoglycan recognition protein</fullName>
    </submittedName>
</protein>
<gene>
    <name evidence="4" type="ORF">ABZV61_10075</name>
</gene>
<dbReference type="RefSeq" id="WP_356669334.1">
    <property type="nucleotide sequence ID" value="NZ_JBEXEF010000005.1"/>
</dbReference>